<keyword evidence="3" id="KW-1185">Reference proteome</keyword>
<reference evidence="2 3" key="1">
    <citation type="submission" date="2022-07" db="EMBL/GenBank/DDBJ databases">
        <title>Novel species in genus cellulomonas.</title>
        <authorList>
            <person name="Ye L."/>
        </authorList>
    </citation>
    <scope>NUCLEOTIDE SEQUENCE [LARGE SCALE GENOMIC DNA]</scope>
    <source>
        <strain evidence="3">zg-Y338</strain>
    </source>
</reference>
<keyword evidence="1" id="KW-1133">Transmembrane helix</keyword>
<dbReference type="EMBL" id="CP101988">
    <property type="protein sequence ID" value="UUI76785.1"/>
    <property type="molecule type" value="Genomic_DNA"/>
</dbReference>
<feature type="transmembrane region" description="Helical" evidence="1">
    <location>
        <begin position="21"/>
        <end position="40"/>
    </location>
</feature>
<evidence type="ECO:0000256" key="1">
    <source>
        <dbReference type="SAM" id="Phobius"/>
    </source>
</evidence>
<keyword evidence="1" id="KW-0472">Membrane</keyword>
<keyword evidence="1" id="KW-0812">Transmembrane</keyword>
<organism evidence="2 3">
    <name type="scientific">Cellulomonas chengniuliangii</name>
    <dbReference type="NCBI Taxonomy" id="2968084"/>
    <lineage>
        <taxon>Bacteria</taxon>
        <taxon>Bacillati</taxon>
        <taxon>Actinomycetota</taxon>
        <taxon>Actinomycetes</taxon>
        <taxon>Micrococcales</taxon>
        <taxon>Cellulomonadaceae</taxon>
        <taxon>Cellulomonas</taxon>
    </lineage>
</organism>
<dbReference type="Proteomes" id="UP001316189">
    <property type="component" value="Chromosome"/>
</dbReference>
<proteinExistence type="predicted"/>
<name>A0ABY5L4C9_9CELL</name>
<evidence type="ECO:0000313" key="3">
    <source>
        <dbReference type="Proteomes" id="UP001316189"/>
    </source>
</evidence>
<protein>
    <submittedName>
        <fullName evidence="2">Type II secretion system protein</fullName>
    </submittedName>
</protein>
<sequence length="243" mass="26461">MNALRRRSSLEDEKGLSLAEMLVTMMVLSLFMIMVTSMFSSVTRTFTRDRAASDSTRIASIAMNEVTRVLRSGTEIQVANAVNDPVFLLATDESVVLRAYLDTDSADPRPIVARFEVTAARNLVEKRWNANPSSGPYWKFVSLPTAPFPVAASSWTNPAYERMIAQKITPAASGAPALFQYYDAAGVRIVPPPAGKLTDDQLKTIAAVRVTMSVQADLTDRARPVVVRNTVGIPNLGISRVGP</sequence>
<gene>
    <name evidence="2" type="ORF">NP064_07910</name>
</gene>
<accession>A0ABY5L4C9</accession>
<evidence type="ECO:0000313" key="2">
    <source>
        <dbReference type="EMBL" id="UUI76785.1"/>
    </source>
</evidence>
<dbReference type="RefSeq" id="WP_227569073.1">
    <property type="nucleotide sequence ID" value="NZ_CP101988.1"/>
</dbReference>